<dbReference type="InterPro" id="IPR027417">
    <property type="entry name" value="P-loop_NTPase"/>
</dbReference>
<reference evidence="2" key="2">
    <citation type="submission" date="2021-02" db="EMBL/GenBank/DDBJ databases">
        <title>Aspergillus chevalieri M1 genome sequence.</title>
        <authorList>
            <person name="Kadooka C."/>
            <person name="Mori K."/>
            <person name="Futagami T."/>
        </authorList>
    </citation>
    <scope>NUCLEOTIDE SEQUENCE</scope>
    <source>
        <strain evidence="2">M1</strain>
    </source>
</reference>
<evidence type="ECO:0000313" key="3">
    <source>
        <dbReference type="Proteomes" id="UP000637239"/>
    </source>
</evidence>
<dbReference type="SUPFAM" id="SSF52540">
    <property type="entry name" value="P-loop containing nucleoside triphosphate hydrolases"/>
    <property type="match status" value="1"/>
</dbReference>
<protein>
    <submittedName>
        <fullName evidence="2">Putative kinase</fullName>
    </submittedName>
</protein>
<name>A0A7R7ZQG6_ASPCH</name>
<sequence>MEAEYTHLADRILSQAQSHSKPRFLVAIAGAPGSGKTTTAKAVQRHLNDRLARSNDLNTSAALLSMDGFHLPRATLDTLANREEAYVRRGAPWTYDIEGFLQFVRQLRLWVDTNPTHHNPVLTAPTFDHHTKDPVANGFSIQPNKSIVLLEGNYLLLDKEYWREVAPLMDLRVFLDVDLGITRNRLAMRHVEAGIEKTLDDGYRRVDRNDYLNGLEIQENLITPDVVLQSAG</sequence>
<keyword evidence="2" id="KW-0418">Kinase</keyword>
<keyword evidence="3" id="KW-1185">Reference proteome</keyword>
<dbReference type="KEGG" id="ache:ACHE_60866S"/>
<organism evidence="2 3">
    <name type="scientific">Aspergillus chevalieri</name>
    <name type="common">Eurotium chevalieri</name>
    <dbReference type="NCBI Taxonomy" id="182096"/>
    <lineage>
        <taxon>Eukaryota</taxon>
        <taxon>Fungi</taxon>
        <taxon>Dikarya</taxon>
        <taxon>Ascomycota</taxon>
        <taxon>Pezizomycotina</taxon>
        <taxon>Eurotiomycetes</taxon>
        <taxon>Eurotiomycetidae</taxon>
        <taxon>Eurotiales</taxon>
        <taxon>Aspergillaceae</taxon>
        <taxon>Aspergillus</taxon>
        <taxon>Aspergillus subgen. Aspergillus</taxon>
    </lineage>
</organism>
<keyword evidence="2" id="KW-0808">Transferase</keyword>
<dbReference type="GO" id="GO:0016301">
    <property type="term" value="F:kinase activity"/>
    <property type="evidence" value="ECO:0007669"/>
    <property type="project" value="UniProtKB-KW"/>
</dbReference>
<dbReference type="EMBL" id="AP024421">
    <property type="protein sequence ID" value="BCR90980.1"/>
    <property type="molecule type" value="Genomic_DNA"/>
</dbReference>
<evidence type="ECO:0000313" key="2">
    <source>
        <dbReference type="EMBL" id="BCR90980.1"/>
    </source>
</evidence>
<dbReference type="AlphaFoldDB" id="A0A7R7ZQG6"/>
<gene>
    <name evidence="2" type="primary">YFH7</name>
    <name evidence="2" type="ORF">ACHE_60866S</name>
</gene>
<evidence type="ECO:0000259" key="1">
    <source>
        <dbReference type="Pfam" id="PF00485"/>
    </source>
</evidence>
<dbReference type="RefSeq" id="XP_043139502.1">
    <property type="nucleotide sequence ID" value="XM_043282088.1"/>
</dbReference>
<dbReference type="GO" id="GO:0005524">
    <property type="term" value="F:ATP binding"/>
    <property type="evidence" value="ECO:0007669"/>
    <property type="project" value="InterPro"/>
</dbReference>
<accession>A0A7R7ZQG6</accession>
<feature type="domain" description="Phosphoribulokinase/uridine kinase" evidence="1">
    <location>
        <begin position="26"/>
        <end position="185"/>
    </location>
</feature>
<dbReference type="Gene3D" id="3.40.50.300">
    <property type="entry name" value="P-loop containing nucleotide triphosphate hydrolases"/>
    <property type="match status" value="2"/>
</dbReference>
<dbReference type="InterPro" id="IPR006083">
    <property type="entry name" value="PRK/URK"/>
</dbReference>
<dbReference type="PANTHER" id="PTHR10285">
    <property type="entry name" value="URIDINE KINASE"/>
    <property type="match status" value="1"/>
</dbReference>
<dbReference type="GeneID" id="66985338"/>
<dbReference type="Proteomes" id="UP000637239">
    <property type="component" value="Chromosome 6"/>
</dbReference>
<dbReference type="Pfam" id="PF00485">
    <property type="entry name" value="PRK"/>
    <property type="match status" value="1"/>
</dbReference>
<reference evidence="2" key="1">
    <citation type="submission" date="2021-01" db="EMBL/GenBank/DDBJ databases">
        <authorList>
            <consortium name="Aspergillus chevalieri M1 genome sequencing consortium"/>
            <person name="Kazuki M."/>
            <person name="Futagami T."/>
        </authorList>
    </citation>
    <scope>NUCLEOTIDE SEQUENCE</scope>
    <source>
        <strain evidence="2">M1</strain>
    </source>
</reference>
<proteinExistence type="predicted"/>